<sequence>MKVILFGRKDPDSNSGRATYSEMVNLLSTPPWYGQNGCPMIASDCLA</sequence>
<gene>
    <name evidence="1" type="ORF">LCGC14_1892900</name>
</gene>
<dbReference type="EMBL" id="LAZR01019685">
    <property type="protein sequence ID" value="KKL91620.1"/>
    <property type="molecule type" value="Genomic_DNA"/>
</dbReference>
<protein>
    <submittedName>
        <fullName evidence="1">Uncharacterized protein</fullName>
    </submittedName>
</protein>
<proteinExistence type="predicted"/>
<evidence type="ECO:0000313" key="1">
    <source>
        <dbReference type="EMBL" id="KKL91620.1"/>
    </source>
</evidence>
<accession>A0A0F9ICR7</accession>
<organism evidence="1">
    <name type="scientific">marine sediment metagenome</name>
    <dbReference type="NCBI Taxonomy" id="412755"/>
    <lineage>
        <taxon>unclassified sequences</taxon>
        <taxon>metagenomes</taxon>
        <taxon>ecological metagenomes</taxon>
    </lineage>
</organism>
<name>A0A0F9ICR7_9ZZZZ</name>
<comment type="caution">
    <text evidence="1">The sequence shown here is derived from an EMBL/GenBank/DDBJ whole genome shotgun (WGS) entry which is preliminary data.</text>
</comment>
<dbReference type="AlphaFoldDB" id="A0A0F9ICR7"/>
<reference evidence="1" key="1">
    <citation type="journal article" date="2015" name="Nature">
        <title>Complex archaea that bridge the gap between prokaryotes and eukaryotes.</title>
        <authorList>
            <person name="Spang A."/>
            <person name="Saw J.H."/>
            <person name="Jorgensen S.L."/>
            <person name="Zaremba-Niedzwiedzka K."/>
            <person name="Martijn J."/>
            <person name="Lind A.E."/>
            <person name="van Eijk R."/>
            <person name="Schleper C."/>
            <person name="Guy L."/>
            <person name="Ettema T.J."/>
        </authorList>
    </citation>
    <scope>NUCLEOTIDE SEQUENCE</scope>
</reference>